<keyword evidence="2" id="KW-1185">Reference proteome</keyword>
<evidence type="ECO:0000313" key="1">
    <source>
        <dbReference type="EMBL" id="MCQ4924752.1"/>
    </source>
</evidence>
<proteinExistence type="predicted"/>
<accession>A0ABT1SFQ8</accession>
<dbReference type="Proteomes" id="UP001524478">
    <property type="component" value="Unassembled WGS sequence"/>
</dbReference>
<protein>
    <recommendedName>
        <fullName evidence="3">Phage tail tape measure protein</fullName>
    </recommendedName>
</protein>
<sequence length="568" mass="62871">MEKLGAILTIKDNVSATLKIIKKEQEDFRKSVDRTRMALERIYNRKYQIRLNNTAATRNLNNLKISLAPFRRKLVIAMAYKDMVTSRIKSVNEKLRSFGKQVFSPVVKIKDKTVGTFSSVKKGFSKLKTFAGNESINKILSSGAELEKQQISMKHLIGINNQDLDESGVQKVTDDFMKQLRDNAKITPFSSTEVVEAGSKALQLTGGNTSEAMSLVKIAEDMASLNPGKDVNMAIEALADAKNGDVSKLKEFNAKVSAEELQELGLMGVVDKKLKSQFEGGTATLSKSASGMWSTMTGIADSTLQDLGLKVIESLLPHLEKLVEWMNASGPAIDTWVGHISTGIGWVIDKAGLFLGKVLEYLPMAGEVVGSVVGWITDKFGWLGEKIFNLNIDWVGAWEGIKSVMGTAWEFIEPILSLISEGVRFLWEAFEWAFPAIQATIETVWSIVKPILEGLGTIIGWVGDGIGKLADWIGGEREPKSQERLDRDRRFREGVRSRHFNGIERVPYNNYNAILHKDEAVIPARNNPYIGNGKINNPINININGVNKSTNEIVNELVPQLKLALSNM</sequence>
<evidence type="ECO:0008006" key="3">
    <source>
        <dbReference type="Google" id="ProtNLM"/>
    </source>
</evidence>
<comment type="caution">
    <text evidence="1">The sequence shown here is derived from an EMBL/GenBank/DDBJ whole genome shotgun (WGS) entry which is preliminary data.</text>
</comment>
<gene>
    <name evidence="1" type="ORF">NE686_16735</name>
</gene>
<organism evidence="1 2">
    <name type="scientific">Tissierella carlieri</name>
    <dbReference type="NCBI Taxonomy" id="689904"/>
    <lineage>
        <taxon>Bacteria</taxon>
        <taxon>Bacillati</taxon>
        <taxon>Bacillota</taxon>
        <taxon>Tissierellia</taxon>
        <taxon>Tissierellales</taxon>
        <taxon>Tissierellaceae</taxon>
        <taxon>Tissierella</taxon>
    </lineage>
</organism>
<name>A0ABT1SFQ8_9FIRM</name>
<reference evidence="1 2" key="1">
    <citation type="submission" date="2022-06" db="EMBL/GenBank/DDBJ databases">
        <title>Isolation of gut microbiota from human fecal samples.</title>
        <authorList>
            <person name="Pamer E.G."/>
            <person name="Barat B."/>
            <person name="Waligurski E."/>
            <person name="Medina S."/>
            <person name="Paddock L."/>
            <person name="Mostad J."/>
        </authorList>
    </citation>
    <scope>NUCLEOTIDE SEQUENCE [LARGE SCALE GENOMIC DNA]</scope>
    <source>
        <strain evidence="1 2">DFI.7.95</strain>
    </source>
</reference>
<dbReference type="EMBL" id="JANGAC010000015">
    <property type="protein sequence ID" value="MCQ4924752.1"/>
    <property type="molecule type" value="Genomic_DNA"/>
</dbReference>
<evidence type="ECO:0000313" key="2">
    <source>
        <dbReference type="Proteomes" id="UP001524478"/>
    </source>
</evidence>
<dbReference type="RefSeq" id="WP_256312370.1">
    <property type="nucleotide sequence ID" value="NZ_JANGAC010000015.1"/>
</dbReference>